<dbReference type="RefSeq" id="WP_156191874.1">
    <property type="nucleotide sequence ID" value="NZ_CP046452.1"/>
</dbReference>
<reference evidence="2" key="1">
    <citation type="submission" date="2019-11" db="EMBL/GenBank/DDBJ databases">
        <title>Complete genome sequence of Corynebacterium kalinowskii 1959, a novel Corynebacterium species isolated from soil of a small paddock in Vilsendorf, Germany.</title>
        <authorList>
            <person name="Schaffert L."/>
            <person name="Ruwe M."/>
            <person name="Milse J."/>
            <person name="Hanuschka K."/>
            <person name="Ortseifen V."/>
            <person name="Droste J."/>
            <person name="Brandt D."/>
            <person name="Schlueter L."/>
            <person name="Kutter Y."/>
            <person name="Vinke S."/>
            <person name="Viehoefer P."/>
            <person name="Jacob L."/>
            <person name="Luebke N.-C."/>
            <person name="Schulte-Berndt E."/>
            <person name="Hain C."/>
            <person name="Linder M."/>
            <person name="Schmidt P."/>
            <person name="Wollenschlaeger L."/>
            <person name="Luttermann T."/>
            <person name="Thieme E."/>
            <person name="Hassa J."/>
            <person name="Haak M."/>
            <person name="Wittchen M."/>
            <person name="Mentz A."/>
            <person name="Persicke M."/>
            <person name="Busche T."/>
            <person name="Ruckert C."/>
        </authorList>
    </citation>
    <scope>NUCLEOTIDE SEQUENCE [LARGE SCALE GENOMIC DNA]</scope>
    <source>
        <strain evidence="2">1959</strain>
    </source>
</reference>
<organism evidence="1 2">
    <name type="scientific">Corynebacterium kalinowskii</name>
    <dbReference type="NCBI Taxonomy" id="2675216"/>
    <lineage>
        <taxon>Bacteria</taxon>
        <taxon>Bacillati</taxon>
        <taxon>Actinomycetota</taxon>
        <taxon>Actinomycetes</taxon>
        <taxon>Mycobacteriales</taxon>
        <taxon>Corynebacteriaceae</taxon>
        <taxon>Corynebacterium</taxon>
    </lineage>
</organism>
<dbReference type="KEGG" id="ckw:CKALI_02965"/>
<gene>
    <name evidence="1" type="ORF">CKALI_02965</name>
</gene>
<dbReference type="EMBL" id="CP046452">
    <property type="protein sequence ID" value="QGU01476.1"/>
    <property type="molecule type" value="Genomic_DNA"/>
</dbReference>
<name>A0A6B8VRT9_9CORY</name>
<evidence type="ECO:0000313" key="1">
    <source>
        <dbReference type="EMBL" id="QGU01476.1"/>
    </source>
</evidence>
<keyword evidence="2" id="KW-1185">Reference proteome</keyword>
<sequence>MAKNQFQTEAVVFKAGEEGRFECEVRSKMGRYAIICKVADADTPDVSGDEVLTSNEAILNSIWLAAVAYQAYQDSETEAEKETFLAQAAELGRTATYLAELSDLLIDDFQEGYCSHCFALAQHRVVDGKKTFICQTCGNATQHCVVPACKHFATKFHSLENVASLCAEHRHDIPDFEKADMRIADLADFGKLMEYKSPNVIKGAKYVATGVAALGVASGIGFAAAPAIGGIVGSTFLGYSGAVATNAGLAALGFGSLASGGLGMAGGTLVVSAAGGMLGTAFGTKVASAWISEDKSFKITKLREGNGGVPVLIARGFTTEKSLDWRSPVRAVEKAYPQSPIYLIEWGSKEAVISLLRWGFKQAVQLRGK</sequence>
<protein>
    <submittedName>
        <fullName evidence="1">Uncharacterized protein</fullName>
    </submittedName>
</protein>
<proteinExistence type="predicted"/>
<dbReference type="Proteomes" id="UP000427071">
    <property type="component" value="Chromosome"/>
</dbReference>
<accession>A0A6B8VRT9</accession>
<dbReference type="AlphaFoldDB" id="A0A6B8VRT9"/>
<evidence type="ECO:0000313" key="2">
    <source>
        <dbReference type="Proteomes" id="UP000427071"/>
    </source>
</evidence>